<feature type="transmembrane region" description="Helical" evidence="1">
    <location>
        <begin position="31"/>
        <end position="50"/>
    </location>
</feature>
<keyword evidence="1" id="KW-1133">Transmembrane helix</keyword>
<protein>
    <submittedName>
        <fullName evidence="2">Uncharacterized protein</fullName>
    </submittedName>
</protein>
<dbReference type="EMBL" id="AMCI01009646">
    <property type="protein sequence ID" value="EJW89178.1"/>
    <property type="molecule type" value="Genomic_DNA"/>
</dbReference>
<keyword evidence="1" id="KW-0472">Membrane</keyword>
<dbReference type="AlphaFoldDB" id="J9F3T0"/>
<reference evidence="2" key="1">
    <citation type="journal article" date="2012" name="PLoS ONE">
        <title>Gene sets for utilization of primary and secondary nutrition supplies in the distal gut of endangered iberian lynx.</title>
        <authorList>
            <person name="Alcaide M."/>
            <person name="Messina E."/>
            <person name="Richter M."/>
            <person name="Bargiela R."/>
            <person name="Peplies J."/>
            <person name="Huws S.A."/>
            <person name="Newbold C.J."/>
            <person name="Golyshin P.N."/>
            <person name="Simon M.A."/>
            <person name="Lopez G."/>
            <person name="Yakimov M.M."/>
            <person name="Ferrer M."/>
        </authorList>
    </citation>
    <scope>NUCLEOTIDE SEQUENCE</scope>
</reference>
<feature type="non-terminal residue" evidence="2">
    <location>
        <position position="1"/>
    </location>
</feature>
<proteinExistence type="predicted"/>
<evidence type="ECO:0000313" key="2">
    <source>
        <dbReference type="EMBL" id="EJW89178.1"/>
    </source>
</evidence>
<gene>
    <name evidence="2" type="ORF">EVA_22715</name>
</gene>
<name>J9F3T0_9ZZZZ</name>
<keyword evidence="1" id="KW-0812">Transmembrane</keyword>
<accession>J9F3T0</accession>
<organism evidence="2">
    <name type="scientific">gut metagenome</name>
    <dbReference type="NCBI Taxonomy" id="749906"/>
    <lineage>
        <taxon>unclassified sequences</taxon>
        <taxon>metagenomes</taxon>
        <taxon>organismal metagenomes</taxon>
    </lineage>
</organism>
<sequence>PLKRDLNDDGVVSEAEDEAVRAKSHKLRWRIIVGTAIFAIPCIYATVGMVQNASKDAEVAADKYRAAETAAELA</sequence>
<feature type="non-terminal residue" evidence="2">
    <location>
        <position position="74"/>
    </location>
</feature>
<comment type="caution">
    <text evidence="2">The sequence shown here is derived from an EMBL/GenBank/DDBJ whole genome shotgun (WGS) entry which is preliminary data.</text>
</comment>
<evidence type="ECO:0000256" key="1">
    <source>
        <dbReference type="SAM" id="Phobius"/>
    </source>
</evidence>